<name>A0A1V2VPX4_9BURK</name>
<feature type="compositionally biased region" description="Basic residues" evidence="1">
    <location>
        <begin position="14"/>
        <end position="24"/>
    </location>
</feature>
<feature type="region of interest" description="Disordered" evidence="1">
    <location>
        <begin position="1"/>
        <end position="24"/>
    </location>
</feature>
<evidence type="ECO:0000313" key="2">
    <source>
        <dbReference type="EMBL" id="ONU73131.1"/>
    </source>
</evidence>
<evidence type="ECO:0000313" key="3">
    <source>
        <dbReference type="Proteomes" id="UP000188543"/>
    </source>
</evidence>
<accession>A0A1V2VPX4</accession>
<proteinExistence type="predicted"/>
<comment type="caution">
    <text evidence="2">The sequence shown here is derived from an EMBL/GenBank/DDBJ whole genome shotgun (WGS) entry which is preliminary data.</text>
</comment>
<organism evidence="2 3">
    <name type="scientific">Burkholderia cenocepacia</name>
    <dbReference type="NCBI Taxonomy" id="95486"/>
    <lineage>
        <taxon>Bacteria</taxon>
        <taxon>Pseudomonadati</taxon>
        <taxon>Pseudomonadota</taxon>
        <taxon>Betaproteobacteria</taxon>
        <taxon>Burkholderiales</taxon>
        <taxon>Burkholderiaceae</taxon>
        <taxon>Burkholderia</taxon>
        <taxon>Burkholderia cepacia complex</taxon>
    </lineage>
</organism>
<dbReference type="OrthoDB" id="9886355at2"/>
<gene>
    <name evidence="2" type="ORF">A8E72_40280</name>
</gene>
<protein>
    <submittedName>
        <fullName evidence="2">Uncharacterized protein</fullName>
    </submittedName>
</protein>
<evidence type="ECO:0000256" key="1">
    <source>
        <dbReference type="SAM" id="MobiDB-lite"/>
    </source>
</evidence>
<sequence>MIQNAVRSGGPPPRHARARKKTPVAARRRALQQLIHRGSGSTDSTMLRRPSYRDRRPFPWTLRVPPAARIGASSAFPTRSRSTGSSRRCDAHRANAFAARRRAWCHGMTIPGSGPTPSACVRGSSATADRHRSASCATHARRRSERTRLLGWNGKPLAHVAAISDEATTLAGRRFMFATRFVAFRSFFILLSPSPIHPTH</sequence>
<dbReference type="Proteomes" id="UP000188543">
    <property type="component" value="Unassembled WGS sequence"/>
</dbReference>
<dbReference type="EMBL" id="MUTJ01000113">
    <property type="protein sequence ID" value="ONU73131.1"/>
    <property type="molecule type" value="Genomic_DNA"/>
</dbReference>
<dbReference type="AlphaFoldDB" id="A0A1V2VPX4"/>
<reference evidence="2 3" key="1">
    <citation type="submission" date="2016-08" db="EMBL/GenBank/DDBJ databases">
        <authorList>
            <person name="Seilhamer J.J."/>
        </authorList>
    </citation>
    <scope>NUCLEOTIDE SEQUENCE [LARGE SCALE GENOMIC DNA]</scope>
    <source>
        <strain evidence="2 3">VC14762</strain>
    </source>
</reference>